<keyword evidence="3" id="KW-0548">Nucleotidyltransferase</keyword>
<comment type="caution">
    <text evidence="3">The sequence shown here is derived from an EMBL/GenBank/DDBJ whole genome shotgun (WGS) entry which is preliminary data.</text>
</comment>
<gene>
    <name evidence="3" type="ORF">GGD89_000580</name>
</gene>
<feature type="domain" description="MobA-like NTP transferase" evidence="2">
    <location>
        <begin position="13"/>
        <end position="177"/>
    </location>
</feature>
<reference evidence="3 4" key="1">
    <citation type="submission" date="2020-08" db="EMBL/GenBank/DDBJ databases">
        <title>Genome sequencing of Purple Non-Sulfur Bacteria from various extreme environments.</title>
        <authorList>
            <person name="Mayer M."/>
        </authorList>
    </citation>
    <scope>NUCLEOTIDE SEQUENCE [LARGE SCALE GENOMIC DNA]</scope>
    <source>
        <strain evidence="3 4">JA131</strain>
    </source>
</reference>
<name>A0A7W6RAK6_9PROT</name>
<sequence length="221" mass="23283">MTAGPRIDLRLGVVLLAAGLGRRMGGPNKLLVDLGGAPLVRHVGEPLAEALPDAPRVAVTGRDSEAVAAALAGQGWELVHNPRYIEGMGRSLATGVAMLPADLDGVLVMLGDQPGLTPGTVVRLCEAFVAAPDPTAAIIRPVYKDKEGHPVLWGRAWRPALLGLEGDQGGRDLIRLHAFDHAGRVVRVPVDDPAVTRDVDHPEELAALRASWERTVGEGQS</sequence>
<dbReference type="PANTHER" id="PTHR43777">
    <property type="entry name" value="MOLYBDENUM COFACTOR CYTIDYLYLTRANSFERASE"/>
    <property type="match status" value="1"/>
</dbReference>
<evidence type="ECO:0000259" key="2">
    <source>
        <dbReference type="Pfam" id="PF12804"/>
    </source>
</evidence>
<dbReference type="AlphaFoldDB" id="A0A7W6RAK6"/>
<dbReference type="InterPro" id="IPR025877">
    <property type="entry name" value="MobA-like_NTP_Trfase"/>
</dbReference>
<dbReference type="Gene3D" id="3.90.550.10">
    <property type="entry name" value="Spore Coat Polysaccharide Biosynthesis Protein SpsA, Chain A"/>
    <property type="match status" value="1"/>
</dbReference>
<proteinExistence type="predicted"/>
<keyword evidence="3" id="KW-0808">Transferase</keyword>
<dbReference type="InterPro" id="IPR029044">
    <property type="entry name" value="Nucleotide-diphossugar_trans"/>
</dbReference>
<evidence type="ECO:0000313" key="3">
    <source>
        <dbReference type="EMBL" id="MBB4264969.1"/>
    </source>
</evidence>
<protein>
    <submittedName>
        <fullName evidence="3">Molybdenum cofactor cytidylyltransferase</fullName>
        <ecNumber evidence="3">2.7.7.76</ecNumber>
    </submittedName>
</protein>
<evidence type="ECO:0000256" key="1">
    <source>
        <dbReference type="ARBA" id="ARBA00022842"/>
    </source>
</evidence>
<organism evidence="3 4">
    <name type="scientific">Roseospira visakhapatnamensis</name>
    <dbReference type="NCBI Taxonomy" id="390880"/>
    <lineage>
        <taxon>Bacteria</taxon>
        <taxon>Pseudomonadati</taxon>
        <taxon>Pseudomonadota</taxon>
        <taxon>Alphaproteobacteria</taxon>
        <taxon>Rhodospirillales</taxon>
        <taxon>Rhodospirillaceae</taxon>
        <taxon>Roseospira</taxon>
    </lineage>
</organism>
<keyword evidence="4" id="KW-1185">Reference proteome</keyword>
<dbReference type="EMBL" id="JACIGK010000003">
    <property type="protein sequence ID" value="MBB4264969.1"/>
    <property type="molecule type" value="Genomic_DNA"/>
</dbReference>
<dbReference type="EC" id="2.7.7.76" evidence="3"/>
<dbReference type="Proteomes" id="UP000554286">
    <property type="component" value="Unassembled WGS sequence"/>
</dbReference>
<dbReference type="RefSeq" id="WP_184042598.1">
    <property type="nucleotide sequence ID" value="NZ_JACIGK010000003.1"/>
</dbReference>
<dbReference type="SUPFAM" id="SSF53448">
    <property type="entry name" value="Nucleotide-diphospho-sugar transferases"/>
    <property type="match status" value="1"/>
</dbReference>
<accession>A0A7W6RAK6</accession>
<dbReference type="GO" id="GO:0061602">
    <property type="term" value="F:molybdenum cofactor cytidylyltransferase activity"/>
    <property type="evidence" value="ECO:0007669"/>
    <property type="project" value="UniProtKB-EC"/>
</dbReference>
<dbReference type="PANTHER" id="PTHR43777:SF1">
    <property type="entry name" value="MOLYBDENUM COFACTOR CYTIDYLYLTRANSFERASE"/>
    <property type="match status" value="1"/>
</dbReference>
<evidence type="ECO:0000313" key="4">
    <source>
        <dbReference type="Proteomes" id="UP000554286"/>
    </source>
</evidence>
<dbReference type="CDD" id="cd04182">
    <property type="entry name" value="GT_2_like_f"/>
    <property type="match status" value="1"/>
</dbReference>
<keyword evidence="1" id="KW-0460">Magnesium</keyword>
<dbReference type="Pfam" id="PF12804">
    <property type="entry name" value="NTP_transf_3"/>
    <property type="match status" value="1"/>
</dbReference>